<dbReference type="GO" id="GO:0009279">
    <property type="term" value="C:cell outer membrane"/>
    <property type="evidence" value="ECO:0007669"/>
    <property type="project" value="UniProtKB-SubCell"/>
</dbReference>
<dbReference type="Pfam" id="PF07715">
    <property type="entry name" value="Plug"/>
    <property type="match status" value="1"/>
</dbReference>
<dbReference type="InterPro" id="IPR010105">
    <property type="entry name" value="TonB_sidphr_rcpt"/>
</dbReference>
<evidence type="ECO:0000256" key="13">
    <source>
        <dbReference type="ARBA" id="ARBA00023237"/>
    </source>
</evidence>
<dbReference type="InterPro" id="IPR011662">
    <property type="entry name" value="Secretin/TonB_short_N"/>
</dbReference>
<evidence type="ECO:0000256" key="8">
    <source>
        <dbReference type="ARBA" id="ARBA00023004"/>
    </source>
</evidence>
<evidence type="ECO:0000256" key="9">
    <source>
        <dbReference type="ARBA" id="ARBA00023065"/>
    </source>
</evidence>
<evidence type="ECO:0000256" key="4">
    <source>
        <dbReference type="ARBA" id="ARBA00022452"/>
    </source>
</evidence>
<name>A0AAU7XYP1_9PSED</name>
<keyword evidence="8" id="KW-0408">Iron</keyword>
<dbReference type="AlphaFoldDB" id="A0AAU7XYP1"/>
<evidence type="ECO:0000256" key="14">
    <source>
        <dbReference type="PROSITE-ProRule" id="PRU01360"/>
    </source>
</evidence>
<keyword evidence="12 18" id="KW-0675">Receptor</keyword>
<organism evidence="18">
    <name type="scientific">Pseudomonas solani</name>
    <dbReference type="NCBI Taxonomy" id="2731552"/>
    <lineage>
        <taxon>Bacteria</taxon>
        <taxon>Pseudomonadati</taxon>
        <taxon>Pseudomonadota</taxon>
        <taxon>Gammaproteobacteria</taxon>
        <taxon>Pseudomonadales</taxon>
        <taxon>Pseudomonadaceae</taxon>
        <taxon>Pseudomonas</taxon>
    </lineage>
</organism>
<sequence>MHLLANPTLRFALRPLALAIPVALLGAAQLALPASLAQAETTQQGVAERQYDIAPGPLVASLNEFSSQAGIYLAGHNSLAAGKTSAGLHGRYSVAQGLALLLQNSGLRAIDQGNGGYVLQPAPQDGVMQLDPTSIVGAGLASGLGQADRGYRAEVSSTAGKTATSLADTPRSVSVVTRQRMEDQKSQTLTEVLGYVPGIFAPPFAAGDGQAGDLFFVRGFNATDWGYGLLRDGLRVQGNRYDTSSEPYGLERVEVFRGPTSILYGENAPGGVVNMVSKRPTANPRGEVELTYGSNNRRQLGIDVSGPLSEGDNVLGRLVMLGRNADSQVDGQPDDRLYIAPSMTLNLSDATSLTLLSTYQRDRTLMELGYPAAGTLLHNPNGKIDKDTLLGHPDWDKFERETWTLGYEFSHQLNDTWQFRQNSRYMQSRIDRHEMWPGSLNAGGFGTTLAYTAYDRTNKSIAYSLDNQFEGHFASGDFDHTVLLGASLDRTSFNQNWDAGAGGLINVFNPVWTSTPTTPVHIQNAQLDQSMYAAYSQLQTRYDNWVLLLGGRLDRVNSQYRNKPGTTNAAADLDYWDTDFTWQAGLMYQFDNGLSPYVSYSTAFAPTQQTSSRSGPLDPTTAEQYEAGIKYEPKGWNTSFTASVYDLRKTDDVIFDSAANDYRQVGESRAKGVELELNSDVTENINLTAAYTYTDSRITKDAQGSLLEDHQMTGVPRNQASAWASYRFLDGALKGLRIGGGVRHFDSTFAYTAASLYGRLDTGDVTLLDAAVGYTINDNWSAEVNAKNLLDKEYVAGCNNAGRCYWGEERSLLGSVSFHW</sequence>
<dbReference type="Gene3D" id="3.55.50.30">
    <property type="match status" value="1"/>
</dbReference>
<evidence type="ECO:0000256" key="15">
    <source>
        <dbReference type="RuleBase" id="RU003357"/>
    </source>
</evidence>
<feature type="chain" id="PRO_5043593971" evidence="16">
    <location>
        <begin position="40"/>
        <end position="820"/>
    </location>
</feature>
<dbReference type="SUPFAM" id="SSF56935">
    <property type="entry name" value="Porins"/>
    <property type="match status" value="1"/>
</dbReference>
<dbReference type="CDD" id="cd01347">
    <property type="entry name" value="ligand_gated_channel"/>
    <property type="match status" value="1"/>
</dbReference>
<evidence type="ECO:0000259" key="17">
    <source>
        <dbReference type="SMART" id="SM00965"/>
    </source>
</evidence>
<keyword evidence="5" id="KW-0410">Iron transport</keyword>
<evidence type="ECO:0000256" key="10">
    <source>
        <dbReference type="ARBA" id="ARBA00023077"/>
    </source>
</evidence>
<dbReference type="GO" id="GO:0015891">
    <property type="term" value="P:siderophore transport"/>
    <property type="evidence" value="ECO:0007669"/>
    <property type="project" value="InterPro"/>
</dbReference>
<evidence type="ECO:0000256" key="6">
    <source>
        <dbReference type="ARBA" id="ARBA00022692"/>
    </source>
</evidence>
<feature type="domain" description="Secretin/TonB short N-terminal" evidence="17">
    <location>
        <begin position="71"/>
        <end position="122"/>
    </location>
</feature>
<evidence type="ECO:0000256" key="12">
    <source>
        <dbReference type="ARBA" id="ARBA00023170"/>
    </source>
</evidence>
<reference evidence="18" key="1">
    <citation type="submission" date="2023-08" db="EMBL/GenBank/DDBJ databases">
        <title>Increased levels of nutrients transform a symbiont into a lethal pathobiont.</title>
        <authorList>
            <person name="Lachnit T."/>
            <person name="Ulrich L."/>
            <person name="Willmer F.M."/>
            <person name="Hasenbein T."/>
            <person name="Steiner L.X."/>
            <person name="Wolters M."/>
            <person name="Herbst E.M."/>
            <person name="Deines P."/>
        </authorList>
    </citation>
    <scope>NUCLEOTIDE SEQUENCE</scope>
    <source>
        <strain evidence="18">T3</strain>
    </source>
</reference>
<evidence type="ECO:0000256" key="7">
    <source>
        <dbReference type="ARBA" id="ARBA00022729"/>
    </source>
</evidence>
<evidence type="ECO:0000313" key="18">
    <source>
        <dbReference type="EMBL" id="XBY61961.1"/>
    </source>
</evidence>
<keyword evidence="6 14" id="KW-0812">Transmembrane</keyword>
<keyword evidence="4 14" id="KW-1134">Transmembrane beta strand</keyword>
<dbReference type="SMART" id="SM00965">
    <property type="entry name" value="STN"/>
    <property type="match status" value="1"/>
</dbReference>
<comment type="similarity">
    <text evidence="2 14 15">Belongs to the TonB-dependent receptor family.</text>
</comment>
<evidence type="ECO:0000256" key="11">
    <source>
        <dbReference type="ARBA" id="ARBA00023136"/>
    </source>
</evidence>
<dbReference type="NCBIfam" id="TIGR01783">
    <property type="entry name" value="TonB-siderophor"/>
    <property type="match status" value="1"/>
</dbReference>
<dbReference type="InterPro" id="IPR012910">
    <property type="entry name" value="Plug_dom"/>
</dbReference>
<keyword evidence="11 14" id="KW-0472">Membrane</keyword>
<proteinExistence type="inferred from homology"/>
<dbReference type="FunFam" id="2.170.130.10:FF:000001">
    <property type="entry name" value="Catecholate siderophore TonB-dependent receptor"/>
    <property type="match status" value="1"/>
</dbReference>
<keyword evidence="10 15" id="KW-0798">TonB box</keyword>
<comment type="subcellular location">
    <subcellularLocation>
        <location evidence="1 14">Cell outer membrane</location>
        <topology evidence="1 14">Multi-pass membrane protein</topology>
    </subcellularLocation>
</comment>
<evidence type="ECO:0000256" key="1">
    <source>
        <dbReference type="ARBA" id="ARBA00004571"/>
    </source>
</evidence>
<dbReference type="InterPro" id="IPR036942">
    <property type="entry name" value="Beta-barrel_TonB_sf"/>
</dbReference>
<evidence type="ECO:0000256" key="16">
    <source>
        <dbReference type="SAM" id="SignalP"/>
    </source>
</evidence>
<dbReference type="Gene3D" id="2.40.170.20">
    <property type="entry name" value="TonB-dependent receptor, beta-barrel domain"/>
    <property type="match status" value="1"/>
</dbReference>
<dbReference type="RefSeq" id="WP_350446406.1">
    <property type="nucleotide sequence ID" value="NZ_CP158373.1"/>
</dbReference>
<evidence type="ECO:0000256" key="5">
    <source>
        <dbReference type="ARBA" id="ARBA00022496"/>
    </source>
</evidence>
<keyword evidence="13 14" id="KW-0998">Cell outer membrane</keyword>
<dbReference type="Gene3D" id="2.170.130.10">
    <property type="entry name" value="TonB-dependent receptor, plug domain"/>
    <property type="match status" value="1"/>
</dbReference>
<gene>
    <name evidence="18" type="ORF">ABS648_18565</name>
</gene>
<keyword evidence="9" id="KW-0406">Ion transport</keyword>
<dbReference type="InterPro" id="IPR037066">
    <property type="entry name" value="Plug_dom_sf"/>
</dbReference>
<dbReference type="Pfam" id="PF00593">
    <property type="entry name" value="TonB_dep_Rec_b-barrel"/>
    <property type="match status" value="1"/>
</dbReference>
<keyword evidence="3 14" id="KW-0813">Transport</keyword>
<keyword evidence="7 16" id="KW-0732">Signal</keyword>
<dbReference type="Pfam" id="PF07660">
    <property type="entry name" value="STN"/>
    <property type="match status" value="1"/>
</dbReference>
<accession>A0AAU7XYP1</accession>
<dbReference type="InterPro" id="IPR000531">
    <property type="entry name" value="Beta-barrel_TonB"/>
</dbReference>
<dbReference type="InterPro" id="IPR039426">
    <property type="entry name" value="TonB-dep_rcpt-like"/>
</dbReference>
<dbReference type="PROSITE" id="PS52016">
    <property type="entry name" value="TONB_DEPENDENT_REC_3"/>
    <property type="match status" value="1"/>
</dbReference>
<protein>
    <submittedName>
        <fullName evidence="18">TonB-dependent siderophore receptor</fullName>
    </submittedName>
</protein>
<dbReference type="GO" id="GO:0015344">
    <property type="term" value="F:siderophore uptake transmembrane transporter activity"/>
    <property type="evidence" value="ECO:0007669"/>
    <property type="project" value="TreeGrafter"/>
</dbReference>
<evidence type="ECO:0000256" key="2">
    <source>
        <dbReference type="ARBA" id="ARBA00009810"/>
    </source>
</evidence>
<dbReference type="PANTHER" id="PTHR32552:SF68">
    <property type="entry name" value="FERRICHROME OUTER MEMBRANE TRANSPORTER_PHAGE RECEPTOR"/>
    <property type="match status" value="1"/>
</dbReference>
<dbReference type="GO" id="GO:0038023">
    <property type="term" value="F:signaling receptor activity"/>
    <property type="evidence" value="ECO:0007669"/>
    <property type="project" value="InterPro"/>
</dbReference>
<evidence type="ECO:0000256" key="3">
    <source>
        <dbReference type="ARBA" id="ARBA00022448"/>
    </source>
</evidence>
<dbReference type="EMBL" id="CP158373">
    <property type="protein sequence ID" value="XBY61961.1"/>
    <property type="molecule type" value="Genomic_DNA"/>
</dbReference>
<dbReference type="PANTHER" id="PTHR32552">
    <property type="entry name" value="FERRICHROME IRON RECEPTOR-RELATED"/>
    <property type="match status" value="1"/>
</dbReference>
<feature type="signal peptide" evidence="16">
    <location>
        <begin position="1"/>
        <end position="39"/>
    </location>
</feature>